<dbReference type="RefSeq" id="WP_336557164.1">
    <property type="nucleotide sequence ID" value="NZ_JAYLLN010000003.1"/>
</dbReference>
<protein>
    <submittedName>
        <fullName evidence="2">Relaxase/mobilization nuclease domain-containing protein</fullName>
    </submittedName>
</protein>
<evidence type="ECO:0000259" key="1">
    <source>
        <dbReference type="Pfam" id="PF03432"/>
    </source>
</evidence>
<sequence>MVALIYELKGTTEILLYNEKKVALDRADYILAGNFPLGTQSLDLGLKNKYLARRCSLNENVLLPAVHIILNFHPSDLSRIDQHQLAICWKFMEAVGFGKQPYLAYRHRDTQNPHIHIVTTNILANGRRIRMHRIGLLKSDPAQREIERIFGLVRAKQTTPLIRQSDTNNIQELDYGKVPTKLSIERTTAHLMERYSFGDLREWNTLLKTFGIKCSLLQPSEKRSSTGLLYFITNRNGVSLSVGIPASRLKNRPTLASLEEIFRAHGEQVGSSLSRIRVVLGEQALLPENDRKIEDALLQQGIQLINNAATPTDTIFIDHLQCCTISISRLQQPFLRDIIIKGIPSQCTAQKQSNRERTLRIHGPKR</sequence>
<name>A0ABU8I2R2_9SPHI</name>
<feature type="domain" description="MobA/VirD2-like nuclease" evidence="1">
    <location>
        <begin position="56"/>
        <end position="152"/>
    </location>
</feature>
<accession>A0ABU8I2R2</accession>
<organism evidence="2 3">
    <name type="scientific">Sphingobacterium tenebrionis</name>
    <dbReference type="NCBI Taxonomy" id="3111775"/>
    <lineage>
        <taxon>Bacteria</taxon>
        <taxon>Pseudomonadati</taxon>
        <taxon>Bacteroidota</taxon>
        <taxon>Sphingobacteriia</taxon>
        <taxon>Sphingobacteriales</taxon>
        <taxon>Sphingobacteriaceae</taxon>
        <taxon>Sphingobacterium</taxon>
    </lineage>
</organism>
<dbReference type="Proteomes" id="UP001363035">
    <property type="component" value="Unassembled WGS sequence"/>
</dbReference>
<evidence type="ECO:0000313" key="2">
    <source>
        <dbReference type="EMBL" id="MEI5983719.1"/>
    </source>
</evidence>
<dbReference type="EMBL" id="JAYLLN010000003">
    <property type="protein sequence ID" value="MEI5983719.1"/>
    <property type="molecule type" value="Genomic_DNA"/>
</dbReference>
<dbReference type="InterPro" id="IPR005094">
    <property type="entry name" value="Endonuclease_MobA/VirD2"/>
</dbReference>
<comment type="caution">
    <text evidence="2">The sequence shown here is derived from an EMBL/GenBank/DDBJ whole genome shotgun (WGS) entry which is preliminary data.</text>
</comment>
<reference evidence="2 3" key="1">
    <citation type="submission" date="2024-01" db="EMBL/GenBank/DDBJ databases">
        <title>Sphingobacterium tenebrionis sp. nov., a novel endophyte isolated from tenebrio molitor intestines.</title>
        <authorList>
            <person name="Zhang C."/>
        </authorList>
    </citation>
    <scope>NUCLEOTIDE SEQUENCE [LARGE SCALE GENOMIC DNA]</scope>
    <source>
        <strain evidence="2 3">PU5-4</strain>
    </source>
</reference>
<gene>
    <name evidence="2" type="ORF">VJ786_02265</name>
</gene>
<dbReference type="Pfam" id="PF03432">
    <property type="entry name" value="Relaxase"/>
    <property type="match status" value="1"/>
</dbReference>
<keyword evidence="3" id="KW-1185">Reference proteome</keyword>
<evidence type="ECO:0000313" key="3">
    <source>
        <dbReference type="Proteomes" id="UP001363035"/>
    </source>
</evidence>
<proteinExistence type="predicted"/>